<evidence type="ECO:0000313" key="2">
    <source>
        <dbReference type="EMBL" id="PRY12473.1"/>
    </source>
</evidence>
<reference evidence="2 3" key="1">
    <citation type="submission" date="2018-03" db="EMBL/GenBank/DDBJ databases">
        <title>Genomic Encyclopedia of Archaeal and Bacterial Type Strains, Phase II (KMG-II): from individual species to whole genera.</title>
        <authorList>
            <person name="Goeker M."/>
        </authorList>
    </citation>
    <scope>NUCLEOTIDE SEQUENCE [LARGE SCALE GENOMIC DNA]</scope>
    <source>
        <strain evidence="2 3">DSM 19711</strain>
    </source>
</reference>
<keyword evidence="3" id="KW-1185">Reference proteome</keyword>
<dbReference type="CDD" id="cd22231">
    <property type="entry name" value="RHH_NikR_HicB-like"/>
    <property type="match status" value="1"/>
</dbReference>
<evidence type="ECO:0000313" key="3">
    <source>
        <dbReference type="Proteomes" id="UP000238083"/>
    </source>
</evidence>
<proteinExistence type="predicted"/>
<feature type="domain" description="Ribbon-helix-helix protein CopG" evidence="1">
    <location>
        <begin position="2"/>
        <end position="37"/>
    </location>
</feature>
<evidence type="ECO:0000259" key="1">
    <source>
        <dbReference type="Pfam" id="PF01402"/>
    </source>
</evidence>
<dbReference type="Pfam" id="PF01402">
    <property type="entry name" value="RHH_1"/>
    <property type="match status" value="1"/>
</dbReference>
<dbReference type="GO" id="GO:0006355">
    <property type="term" value="P:regulation of DNA-templated transcription"/>
    <property type="evidence" value="ECO:0007669"/>
    <property type="project" value="InterPro"/>
</dbReference>
<dbReference type="EMBL" id="PVZF01000010">
    <property type="protein sequence ID" value="PRY12473.1"/>
    <property type="molecule type" value="Genomic_DNA"/>
</dbReference>
<comment type="caution">
    <text evidence="2">The sequence shown here is derived from an EMBL/GenBank/DDBJ whole genome shotgun (WGS) entry which is preliminary data.</text>
</comment>
<name>A0A2T0R037_9ACTN</name>
<protein>
    <submittedName>
        <fullName evidence="2">Ribbon-helix-helix CopG family protein</fullName>
    </submittedName>
</protein>
<gene>
    <name evidence="2" type="ORF">CLV37_11033</name>
</gene>
<dbReference type="Proteomes" id="UP000238083">
    <property type="component" value="Unassembled WGS sequence"/>
</dbReference>
<dbReference type="InterPro" id="IPR002145">
    <property type="entry name" value="CopG"/>
</dbReference>
<dbReference type="AlphaFoldDB" id="A0A2T0R037"/>
<accession>A0A2T0R037</accession>
<sequence>MKLSISLSEADVAALDEHVRAAGLPSRSAAVQRAIQTLTHQQLEQDYAAAWKEWDDSGEREVWEGATADGLR</sequence>
<organism evidence="2 3">
    <name type="scientific">Kineococcus rhizosphaerae</name>
    <dbReference type="NCBI Taxonomy" id="559628"/>
    <lineage>
        <taxon>Bacteria</taxon>
        <taxon>Bacillati</taxon>
        <taxon>Actinomycetota</taxon>
        <taxon>Actinomycetes</taxon>
        <taxon>Kineosporiales</taxon>
        <taxon>Kineosporiaceae</taxon>
        <taxon>Kineococcus</taxon>
    </lineage>
</organism>
<dbReference type="RefSeq" id="WP_106213219.1">
    <property type="nucleotide sequence ID" value="NZ_PVZF01000010.1"/>
</dbReference>
<dbReference type="OrthoDB" id="3692970at2"/>